<dbReference type="InterPro" id="IPR000219">
    <property type="entry name" value="DH_dom"/>
</dbReference>
<dbReference type="EMBL" id="JACGCI010000001">
    <property type="protein sequence ID" value="KAF6766690.1"/>
    <property type="molecule type" value="Genomic_DNA"/>
</dbReference>
<reference evidence="3 4" key="1">
    <citation type="submission" date="2020-07" db="EMBL/GenBank/DDBJ databases">
        <title>Comparative genomics of pyrophilous fungi reveals a link between fire events and developmental genes.</title>
        <authorList>
            <consortium name="DOE Joint Genome Institute"/>
            <person name="Steindorff A.S."/>
            <person name="Carver A."/>
            <person name="Calhoun S."/>
            <person name="Stillman K."/>
            <person name="Liu H."/>
            <person name="Lipzen A."/>
            <person name="Pangilinan J."/>
            <person name="Labutti K."/>
            <person name="Bruns T.D."/>
            <person name="Grigoriev I.V."/>
        </authorList>
    </citation>
    <scope>NUCLEOTIDE SEQUENCE [LARGE SCALE GENOMIC DNA]</scope>
    <source>
        <strain evidence="3 4">CBS 144469</strain>
    </source>
</reference>
<feature type="region of interest" description="Disordered" evidence="1">
    <location>
        <begin position="242"/>
        <end position="307"/>
    </location>
</feature>
<evidence type="ECO:0000256" key="1">
    <source>
        <dbReference type="SAM" id="MobiDB-lite"/>
    </source>
</evidence>
<proteinExistence type="predicted"/>
<feature type="compositionally biased region" description="Low complexity" evidence="1">
    <location>
        <begin position="282"/>
        <end position="301"/>
    </location>
</feature>
<dbReference type="Gene3D" id="1.20.900.10">
    <property type="entry name" value="Dbl homology (DH) domain"/>
    <property type="match status" value="1"/>
</dbReference>
<feature type="compositionally biased region" description="Polar residues" evidence="1">
    <location>
        <begin position="17"/>
        <end position="30"/>
    </location>
</feature>
<feature type="domain" description="DH" evidence="2">
    <location>
        <begin position="310"/>
        <end position="362"/>
    </location>
</feature>
<dbReference type="GO" id="GO:0005085">
    <property type="term" value="F:guanyl-nucleotide exchange factor activity"/>
    <property type="evidence" value="ECO:0007669"/>
    <property type="project" value="InterPro"/>
</dbReference>
<dbReference type="AlphaFoldDB" id="A0A8H6IJG8"/>
<dbReference type="OrthoDB" id="660555at2759"/>
<feature type="compositionally biased region" description="Basic and acidic residues" evidence="1">
    <location>
        <begin position="395"/>
        <end position="413"/>
    </location>
</feature>
<evidence type="ECO:0000313" key="4">
    <source>
        <dbReference type="Proteomes" id="UP000521943"/>
    </source>
</evidence>
<feature type="region of interest" description="Disordered" evidence="1">
    <location>
        <begin position="454"/>
        <end position="524"/>
    </location>
</feature>
<gene>
    <name evidence="3" type="ORF">DFP72DRAFT_797848</name>
</gene>
<feature type="compositionally biased region" description="Low complexity" evidence="1">
    <location>
        <begin position="461"/>
        <end position="478"/>
    </location>
</feature>
<dbReference type="InterPro" id="IPR035899">
    <property type="entry name" value="DBL_dom_sf"/>
</dbReference>
<name>A0A8H6IJG8_9AGAR</name>
<feature type="compositionally biased region" description="Low complexity" evidence="1">
    <location>
        <begin position="98"/>
        <end position="114"/>
    </location>
</feature>
<sequence>MSSSTLSAPTSTAITPVTSSSSLASAQAGPSSPIPRPHLVRRDASSNPSRRYTFAMAMTDEHISDEVLVEELERIRAVKAWTGSNGGDLEEFWDLGHSGSSQSQSPNFDSNSSSEQQPKATSPPNNFNSARTSLVDTSDASWHTARRALLTCRECVRTERHYLSGMRALVSQDTQSPPPPLMLSYAENLMELSERLLARMEENPNVWGVTAAFIGEESALEEGFVGWCGKVGAWFEGRTAAPKPAPVRKLSRPKSEDAPSSPLKRSMSTWKKTPSPSSDVPSNGSTTSSAGSSSVVGNVVTKPPRKPPAVRELAILPTQRVMRYVLLFKDLLAHTPSTSPARALVERAVDAAVRIADKCDQAQNHDAFAHVPPVPKSSDAWNIHLTWSRRSSSTKLHEKESLPHSKSVSEHGHGSTSLADPLMAALGSMSLPPSRPASIKSISSIMDRAGAPKVLVKPRRSSSTGAVASAIATAGASTQRSKDHTGDCPNRLVKGKKKTQSHANAPPPSSFSLRAQASCLAEPQ</sequence>
<feature type="region of interest" description="Disordered" evidence="1">
    <location>
        <begin position="392"/>
        <end position="419"/>
    </location>
</feature>
<feature type="compositionally biased region" description="Polar residues" evidence="1">
    <location>
        <begin position="115"/>
        <end position="133"/>
    </location>
</feature>
<evidence type="ECO:0000259" key="2">
    <source>
        <dbReference type="PROSITE" id="PS50010"/>
    </source>
</evidence>
<comment type="caution">
    <text evidence="3">The sequence shown here is derived from an EMBL/GenBank/DDBJ whole genome shotgun (WGS) entry which is preliminary data.</text>
</comment>
<organism evidence="3 4">
    <name type="scientific">Ephemerocybe angulata</name>
    <dbReference type="NCBI Taxonomy" id="980116"/>
    <lineage>
        <taxon>Eukaryota</taxon>
        <taxon>Fungi</taxon>
        <taxon>Dikarya</taxon>
        <taxon>Basidiomycota</taxon>
        <taxon>Agaricomycotina</taxon>
        <taxon>Agaricomycetes</taxon>
        <taxon>Agaricomycetidae</taxon>
        <taxon>Agaricales</taxon>
        <taxon>Agaricineae</taxon>
        <taxon>Psathyrellaceae</taxon>
        <taxon>Ephemerocybe</taxon>
    </lineage>
</organism>
<feature type="compositionally biased region" description="Low complexity" evidence="1">
    <location>
        <begin position="1"/>
        <end position="16"/>
    </location>
</feature>
<evidence type="ECO:0000313" key="3">
    <source>
        <dbReference type="EMBL" id="KAF6766690.1"/>
    </source>
</evidence>
<keyword evidence="4" id="KW-1185">Reference proteome</keyword>
<feature type="region of interest" description="Disordered" evidence="1">
    <location>
        <begin position="1"/>
        <end position="48"/>
    </location>
</feature>
<dbReference type="SUPFAM" id="SSF48065">
    <property type="entry name" value="DBL homology domain (DH-domain)"/>
    <property type="match status" value="1"/>
</dbReference>
<accession>A0A8H6IJG8</accession>
<dbReference type="Proteomes" id="UP000521943">
    <property type="component" value="Unassembled WGS sequence"/>
</dbReference>
<protein>
    <recommendedName>
        <fullName evidence="2">DH domain-containing protein</fullName>
    </recommendedName>
</protein>
<dbReference type="PROSITE" id="PS50010">
    <property type="entry name" value="DH_2"/>
    <property type="match status" value="1"/>
</dbReference>
<dbReference type="Pfam" id="PF00621">
    <property type="entry name" value="RhoGEF"/>
    <property type="match status" value="1"/>
</dbReference>
<feature type="region of interest" description="Disordered" evidence="1">
    <location>
        <begin position="91"/>
        <end position="133"/>
    </location>
</feature>
<feature type="compositionally biased region" description="Polar residues" evidence="1">
    <location>
        <begin position="266"/>
        <end position="281"/>
    </location>
</feature>